<dbReference type="EMBL" id="BPMS01000052">
    <property type="protein sequence ID" value="GIZ90997.1"/>
    <property type="molecule type" value="Genomic_DNA"/>
</dbReference>
<reference evidence="1 4" key="1">
    <citation type="submission" date="2021-07" db="EMBL/GenBank/DDBJ databases">
        <title>Whole genome sequencing of carbapenem-resistant Pseudomonas spp. isolated in Japan.</title>
        <authorList>
            <person name="Suzuki M."/>
            <person name="Maehana S."/>
            <person name="Kitasato H."/>
        </authorList>
    </citation>
    <scope>NUCLEOTIDE SEQUENCE</scope>
    <source>
        <strain evidence="1">KAM435</strain>
        <strain evidence="2 4">KAM436</strain>
    </source>
</reference>
<evidence type="ECO:0000313" key="2">
    <source>
        <dbReference type="EMBL" id="GIZ95350.1"/>
    </source>
</evidence>
<evidence type="ECO:0000313" key="1">
    <source>
        <dbReference type="EMBL" id="GIZ90997.1"/>
    </source>
</evidence>
<comment type="caution">
    <text evidence="1">The sequence shown here is derived from an EMBL/GenBank/DDBJ whole genome shotgun (WGS) entry which is preliminary data.</text>
</comment>
<evidence type="ECO:0000313" key="3">
    <source>
        <dbReference type="Proteomes" id="UP000887212"/>
    </source>
</evidence>
<dbReference type="Proteomes" id="UP000887228">
    <property type="component" value="Unassembled WGS sequence"/>
</dbReference>
<sequence length="293" mass="33914">MRVLANFTLLMICGSLNGCFLFDPVIDLPRDVAIFSDHARARTALDAGDVRAAEGFLTGQRFTHRSREVSGMSWGELTYRAAQVVLQAKDRGESIDAEALYRAHLAMTYDDDLRQSVGHLQQAMQLLEGQPIRQAAYERRQVVSYYFPRLILYRYLESGGRVDWNSDVQFGLYFMTYRSPIPAPGEHDPRDYYRSLHLLSLREREWLFTGWQFSEPLDEAIWRNAERLRAFSLSEDYVVWFDENAIGWLLENGLSNISGQVNGCRMRQQGFDVIDDRRWATYGKLDEQTCQPL</sequence>
<evidence type="ECO:0000313" key="4">
    <source>
        <dbReference type="Proteomes" id="UP000887228"/>
    </source>
</evidence>
<organism evidence="1 3">
    <name type="scientific">Aquipseudomonas alcaligenes</name>
    <name type="common">Pseudomonas alcaligenes</name>
    <dbReference type="NCBI Taxonomy" id="43263"/>
    <lineage>
        <taxon>Bacteria</taxon>
        <taxon>Pseudomonadati</taxon>
        <taxon>Pseudomonadota</taxon>
        <taxon>Gammaproteobacteria</taxon>
        <taxon>Pseudomonadales</taxon>
        <taxon>Pseudomonadaceae</taxon>
        <taxon>Aquipseudomonas</taxon>
    </lineage>
</organism>
<gene>
    <name evidence="1" type="ORF">KAM435_43240</name>
    <name evidence="2" type="ORF">KAM436_43180</name>
</gene>
<proteinExistence type="predicted"/>
<name>A0AA37CJD4_AQUAC</name>
<dbReference type="AlphaFoldDB" id="A0AA37CJD4"/>
<dbReference type="Proteomes" id="UP000887212">
    <property type="component" value="Unassembled WGS sequence"/>
</dbReference>
<protein>
    <submittedName>
        <fullName evidence="1">Uncharacterized protein</fullName>
    </submittedName>
</protein>
<dbReference type="EMBL" id="BPMT01000048">
    <property type="protein sequence ID" value="GIZ95350.1"/>
    <property type="molecule type" value="Genomic_DNA"/>
</dbReference>
<accession>A0AA37CJD4</accession>